<dbReference type="Proteomes" id="UP000224829">
    <property type="component" value="Segment"/>
</dbReference>
<evidence type="ECO:0000313" key="1">
    <source>
        <dbReference type="EMBL" id="ARV77423.1"/>
    </source>
</evidence>
<protein>
    <submittedName>
        <fullName evidence="1">Uncharacterized protein</fullName>
    </submittedName>
</protein>
<dbReference type="EMBL" id="MF063068">
    <property type="protein sequence ID" value="ARV77423.1"/>
    <property type="molecule type" value="Genomic_DNA"/>
</dbReference>
<organism evidence="1 2">
    <name type="scientific">Pseudomonas phage Noxifer</name>
    <dbReference type="NCBI Taxonomy" id="2006684"/>
    <lineage>
        <taxon>Viruses</taxon>
        <taxon>Duplodnaviria</taxon>
        <taxon>Heunggongvirae</taxon>
        <taxon>Uroviricota</taxon>
        <taxon>Caudoviricetes</taxon>
        <taxon>Chimalliviridae</taxon>
        <taxon>Noxifervirus</taxon>
        <taxon>Noxifervirus noxifer</taxon>
    </lineage>
</organism>
<name>A0A1Y0T058_9CAUD</name>
<accession>A0A1Y0T058</accession>
<keyword evidence="2" id="KW-1185">Reference proteome</keyword>
<sequence>MSAYTYTSVQLMAESDEAGLLEILALADSLGLQHTGVIHLPHNGNRFAVIMPSGSKAHWPDEAVHLTNTKRIIDAVEAYNVKEGGAFIKALQTTVMENEGAGDRYFNRIDAFVGNTDYVEE</sequence>
<proteinExistence type="predicted"/>
<reference evidence="1 2" key="1">
    <citation type="submission" date="2017-05" db="EMBL/GenBank/DDBJ databases">
        <authorList>
            <person name="Song R."/>
            <person name="Chenine A.L."/>
            <person name="Ruprecht R.M."/>
        </authorList>
    </citation>
    <scope>NUCLEOTIDE SEQUENCE [LARGE SCALE GENOMIC DNA]</scope>
</reference>
<gene>
    <name evidence="1" type="ORF">NOXIFER_258</name>
</gene>
<evidence type="ECO:0000313" key="2">
    <source>
        <dbReference type="Proteomes" id="UP000224829"/>
    </source>
</evidence>